<dbReference type="Gene3D" id="2.60.120.200">
    <property type="match status" value="2"/>
</dbReference>
<evidence type="ECO:0000259" key="2">
    <source>
        <dbReference type="Pfam" id="PF13205"/>
    </source>
</evidence>
<reference evidence="3 4" key="1">
    <citation type="submission" date="2021-06" db="EMBL/GenBank/DDBJ databases">
        <title>Complete genome of Haloferula helveola possessing various polysaccharide degrading enzymes.</title>
        <authorList>
            <person name="Takami H."/>
            <person name="Huang C."/>
            <person name="Hamasaki K."/>
        </authorList>
    </citation>
    <scope>NUCLEOTIDE SEQUENCE [LARGE SCALE GENOMIC DNA]</scope>
    <source>
        <strain evidence="3 4">CN-1</strain>
    </source>
</reference>
<evidence type="ECO:0000256" key="1">
    <source>
        <dbReference type="ARBA" id="ARBA00022729"/>
    </source>
</evidence>
<dbReference type="InterPro" id="IPR013320">
    <property type="entry name" value="ConA-like_dom_sf"/>
</dbReference>
<protein>
    <recommendedName>
        <fullName evidence="2">SbsA Ig-like domain-containing protein</fullName>
    </recommendedName>
</protein>
<dbReference type="SUPFAM" id="SSF49899">
    <property type="entry name" value="Concanavalin A-like lectins/glucanases"/>
    <property type="match status" value="2"/>
</dbReference>
<proteinExistence type="predicted"/>
<dbReference type="InterPro" id="IPR032812">
    <property type="entry name" value="SbsA_Ig"/>
</dbReference>
<feature type="domain" description="SbsA Ig-like" evidence="2">
    <location>
        <begin position="954"/>
        <end position="1065"/>
    </location>
</feature>
<feature type="domain" description="SbsA Ig-like" evidence="2">
    <location>
        <begin position="268"/>
        <end position="376"/>
    </location>
</feature>
<feature type="domain" description="SbsA Ig-like" evidence="2">
    <location>
        <begin position="1072"/>
        <end position="1185"/>
    </location>
</feature>
<dbReference type="Pfam" id="PF13205">
    <property type="entry name" value="Big_5"/>
    <property type="match status" value="3"/>
</dbReference>
<dbReference type="RefSeq" id="WP_338684986.1">
    <property type="nucleotide sequence ID" value="NZ_AP024702.1"/>
</dbReference>
<dbReference type="Pfam" id="PF13385">
    <property type="entry name" value="Laminin_G_3"/>
    <property type="match status" value="2"/>
</dbReference>
<keyword evidence="4" id="KW-1185">Reference proteome</keyword>
<organism evidence="3 4">
    <name type="scientific">Haloferula helveola</name>
    <dbReference type="NCBI Taxonomy" id="490095"/>
    <lineage>
        <taxon>Bacteria</taxon>
        <taxon>Pseudomonadati</taxon>
        <taxon>Verrucomicrobiota</taxon>
        <taxon>Verrucomicrobiia</taxon>
        <taxon>Verrucomicrobiales</taxon>
        <taxon>Verrucomicrobiaceae</taxon>
        <taxon>Haloferula</taxon>
    </lineage>
</organism>
<dbReference type="EMBL" id="AP024702">
    <property type="protein sequence ID" value="BCX48661.1"/>
    <property type="molecule type" value="Genomic_DNA"/>
</dbReference>
<evidence type="ECO:0000313" key="4">
    <source>
        <dbReference type="Proteomes" id="UP001374893"/>
    </source>
</evidence>
<sequence>MKKSKPGAARVARLTGLRERSAGVSSNQRLPGRSLLAALAVWGGLTAAGSADLIVHYTFDGDAGTTATDSEAVLGGDNFGTIGAGSSFTTDLLRGDVLATGGADGLLIDSLSSATGSYTIAGWFRGTGSGYFYDQGTNRFIASVEANTTNSGEGTENGLGFWDGAWKNSAETGANDGDWHHLVWVLDGGTGQFSTYVDGVAIDVDVVTAGVQTSRAGTWSTLGDGASRFFAHNASAGAALSGLADDMRIYDNALSSVDVATLYADTLHVEIGSLTPSDEASVDPAADLVATFNKDIALVPGGTITLTDLDDGSGTTVITLPDPQVSVAGPVLTIDPTSNLEIANYEVVIDGSAIEDTATTPNAFAGTEPAQWVFSTATFSVAPAITEVAGDGVIGDEVLTTGGGVASLITQVDTNWKAYGGNGDAFSGIVSPTLNVTATGPVTLTFTHRYNFEPDYDGGAVFVSVNGAPATYLGPSSFTQNGYTGTVNNTIWEGGEEVFHGASTGFGWPALLTSVADLGTLNAGDTVTVEFRSGFDANTYPAGVNWEIGTVLVEDAASSALIDADFTADGPSGFTISNDLTNGSFGGGWEYANIQHIFEINADTLASDRYAPDIAGSVIDLNGADLVVEVATGTLDAGDAFTLFDLSGGTTLSGSAGSLTLPDGLWDTSTFEIDGKIVLLLPPGGGPTGGADFEVDARLDTDGDDIWEDVKGTGYNFYLDTVGGVNRVSTGSATQMTRAYDMPGGQLGSGEGTAGGAKLILGSNGSLATEAQSFFQVGFHSNDATLEFWIKPDNLAPTTTAGQIIWEDGGGSGFGLFLSPAGEIYTSQDGGTASDAQIFYDVANDPSDLIPDPATDEFFQVVLTRLASNGTAEMFINGQSVGSATAANGGGWSGGDGVGLGGRGEANTGGLGGGDAGTESFDGQIGLFRVYDQQILTQPQIEANYDAVAGADALPPAYVNLSPANLSTGVFFEDNLVATFTELIALTGNGSVTLRNLDTMTDTVISLPDPQVTVNENQLTIDPSPGLAYDAHYAVLISSDAIVDLASTPNAFVGISDDTRWTFTTDPQDLDDPAVTSLTPADDSIDLGAVTELVVTFDETIVAGAGDITLKNLTESTESVIAVTDSSQVTVSGNVLTISLAAVSPTGGLRSGTDYAVQIDDGAVTDISGNTFDGFADDVSWNFSTGIFAEVLFADTFNRPDSTDLNASSEGKSGVYGAANWGSGNLQTLIDINGNAMRINTDDSDGNDGAWAWVEQNFTGLSEFTVTLDIASQSSGGNGRYAGFRVGQTLADISGETSASTGGNPADVQVYLDNVGSTRGIRIYEGASDLGYVVTFASGIGELSATFTCEDTVAGATLNYEVFLNGVSQYTGSTVWSGTDENYISVQSNSTNDTRFDSFAVEGLAAASGDYDAWAALYPGADLADPNGDFDGDGKSNDYERQFGLDPTDPTDLDPIKVPFDPVAGTFTFSRRDDALTGLFTDIETSFDLEMWTVDGAAVLDDSAGPDANGVELVQVTVSPGLLAAPALFVRINQNDGTVFSANFESDDGGFTLVGAPNDWEYGAPNSDNGVNLTNVTTGNGGSVNCWGTNLGDGAGDLGLITASADSILRSPDISLTAAAGAELEFAALLDAAGGDTVEVLVREVGTDNLLATITPFGASPLVAPVEADWTSYGPFDLAAAVGTDVYLEFRFLGSDANYIGLYIDDVTVRRTNP</sequence>
<keyword evidence="1" id="KW-0732">Signal</keyword>
<accession>A0ABN6H4T9</accession>
<evidence type="ECO:0000313" key="3">
    <source>
        <dbReference type="EMBL" id="BCX48661.1"/>
    </source>
</evidence>
<gene>
    <name evidence="3" type="ORF">HAHE_25690</name>
</gene>
<name>A0ABN6H4T9_9BACT</name>
<dbReference type="Proteomes" id="UP001374893">
    <property type="component" value="Chromosome"/>
</dbReference>